<sequence>MKKKVTLLTVLLLTLSMLFALCACSSYGSIKKAYENAGYTESESIQEYQDKIVEALGEENENYENSCTAHLFVKTEGLFDSGVALILEFHSTKALEEMTENSATFKGVYEDLQKSDWVKENCILLFALGSDSASVFINA</sequence>
<evidence type="ECO:0000313" key="3">
    <source>
        <dbReference type="Proteomes" id="UP000824102"/>
    </source>
</evidence>
<organism evidence="2 3">
    <name type="scientific">Candidatus Gallimonas intestinavium</name>
    <dbReference type="NCBI Taxonomy" id="2838603"/>
    <lineage>
        <taxon>Bacteria</taxon>
        <taxon>Bacillati</taxon>
        <taxon>Bacillota</taxon>
        <taxon>Clostridia</taxon>
        <taxon>Candidatus Gallimonas</taxon>
    </lineage>
</organism>
<feature type="signal peptide" evidence="1">
    <location>
        <begin position="1"/>
        <end position="22"/>
    </location>
</feature>
<dbReference type="PROSITE" id="PS51257">
    <property type="entry name" value="PROKAR_LIPOPROTEIN"/>
    <property type="match status" value="1"/>
</dbReference>
<gene>
    <name evidence="2" type="ORF">H9964_02590</name>
</gene>
<dbReference type="Proteomes" id="UP000824102">
    <property type="component" value="Unassembled WGS sequence"/>
</dbReference>
<reference evidence="2" key="1">
    <citation type="journal article" date="2021" name="PeerJ">
        <title>Extensive microbial diversity within the chicken gut microbiome revealed by metagenomics and culture.</title>
        <authorList>
            <person name="Gilroy R."/>
            <person name="Ravi A."/>
            <person name="Getino M."/>
            <person name="Pursley I."/>
            <person name="Horton D.L."/>
            <person name="Alikhan N.F."/>
            <person name="Baker D."/>
            <person name="Gharbi K."/>
            <person name="Hall N."/>
            <person name="Watson M."/>
            <person name="Adriaenssens E.M."/>
            <person name="Foster-Nyarko E."/>
            <person name="Jarju S."/>
            <person name="Secka A."/>
            <person name="Antonio M."/>
            <person name="Oren A."/>
            <person name="Chaudhuri R.R."/>
            <person name="La Ragione R."/>
            <person name="Hildebrand F."/>
            <person name="Pallen M.J."/>
        </authorList>
    </citation>
    <scope>NUCLEOTIDE SEQUENCE</scope>
    <source>
        <strain evidence="2">ChiW7-2402</strain>
    </source>
</reference>
<proteinExistence type="predicted"/>
<reference evidence="2" key="2">
    <citation type="submission" date="2021-04" db="EMBL/GenBank/DDBJ databases">
        <authorList>
            <person name="Gilroy R."/>
        </authorList>
    </citation>
    <scope>NUCLEOTIDE SEQUENCE</scope>
    <source>
        <strain evidence="2">ChiW7-2402</strain>
    </source>
</reference>
<protein>
    <recommendedName>
        <fullName evidence="4">Lipoprotein</fullName>
    </recommendedName>
</protein>
<dbReference type="EMBL" id="DXBB01000044">
    <property type="protein sequence ID" value="HIZ72452.1"/>
    <property type="molecule type" value="Genomic_DNA"/>
</dbReference>
<evidence type="ECO:0000313" key="2">
    <source>
        <dbReference type="EMBL" id="HIZ72452.1"/>
    </source>
</evidence>
<evidence type="ECO:0000256" key="1">
    <source>
        <dbReference type="SAM" id="SignalP"/>
    </source>
</evidence>
<feature type="chain" id="PRO_5038973132" description="Lipoprotein" evidence="1">
    <location>
        <begin position="23"/>
        <end position="139"/>
    </location>
</feature>
<dbReference type="AlphaFoldDB" id="A0A9D2G4T8"/>
<evidence type="ECO:0008006" key="4">
    <source>
        <dbReference type="Google" id="ProtNLM"/>
    </source>
</evidence>
<name>A0A9D2G4T8_9FIRM</name>
<keyword evidence="1" id="KW-0732">Signal</keyword>
<accession>A0A9D2G4T8</accession>
<comment type="caution">
    <text evidence="2">The sequence shown here is derived from an EMBL/GenBank/DDBJ whole genome shotgun (WGS) entry which is preliminary data.</text>
</comment>